<keyword evidence="2" id="KW-1185">Reference proteome</keyword>
<name>A0ACD6AG35_AVESA</name>
<reference evidence="1" key="1">
    <citation type="submission" date="2021-05" db="EMBL/GenBank/DDBJ databases">
        <authorList>
            <person name="Scholz U."/>
            <person name="Mascher M."/>
            <person name="Fiebig A."/>
        </authorList>
    </citation>
    <scope>NUCLEOTIDE SEQUENCE [LARGE SCALE GENOMIC DNA]</scope>
</reference>
<reference evidence="1" key="2">
    <citation type="submission" date="2025-09" db="UniProtKB">
        <authorList>
            <consortium name="EnsemblPlants"/>
        </authorList>
    </citation>
    <scope>IDENTIFICATION</scope>
</reference>
<dbReference type="EnsemblPlants" id="AVESA.00010b.r2.7DG1375370.1">
    <property type="protein sequence ID" value="AVESA.00010b.r2.7DG1375370.1.CDS"/>
    <property type="gene ID" value="AVESA.00010b.r2.7DG1375370"/>
</dbReference>
<sequence length="234" mass="25325">MAALRLPAPPTAAARWAPQPHSASASARWLSCPGRGSPRRLAARGGKGQDGTEAPPVRTLLIDNYDSYTYNIFQELSVVNGVPPVVVRNDEWSWRDVYNWVYKERAFDNIVISPGPGSPACPSDIGICLQILCECGDIPILGVCLGHQALGLVHGAKIVHAPEAIHGRLSEIEHNGCFLFNHIPSGINSGFKVVRYHSLVIEASSLPKDLVSIAWTASPKMLSFLDSDQPDGRN</sequence>
<dbReference type="Proteomes" id="UP001732700">
    <property type="component" value="Chromosome 7D"/>
</dbReference>
<evidence type="ECO:0000313" key="2">
    <source>
        <dbReference type="Proteomes" id="UP001732700"/>
    </source>
</evidence>
<evidence type="ECO:0000313" key="1">
    <source>
        <dbReference type="EnsemblPlants" id="AVESA.00010b.r2.7DG1375370.1.CDS"/>
    </source>
</evidence>
<accession>A0ACD6AG35</accession>
<proteinExistence type="predicted"/>
<organism evidence="1 2">
    <name type="scientific">Avena sativa</name>
    <name type="common">Oat</name>
    <dbReference type="NCBI Taxonomy" id="4498"/>
    <lineage>
        <taxon>Eukaryota</taxon>
        <taxon>Viridiplantae</taxon>
        <taxon>Streptophyta</taxon>
        <taxon>Embryophyta</taxon>
        <taxon>Tracheophyta</taxon>
        <taxon>Spermatophyta</taxon>
        <taxon>Magnoliopsida</taxon>
        <taxon>Liliopsida</taxon>
        <taxon>Poales</taxon>
        <taxon>Poaceae</taxon>
        <taxon>BOP clade</taxon>
        <taxon>Pooideae</taxon>
        <taxon>Poodae</taxon>
        <taxon>Poeae</taxon>
        <taxon>Poeae Chloroplast Group 1 (Aveneae type)</taxon>
        <taxon>Aveninae</taxon>
        <taxon>Avena</taxon>
    </lineage>
</organism>
<protein>
    <submittedName>
        <fullName evidence="1">Uncharacterized protein</fullName>
    </submittedName>
</protein>